<dbReference type="Proteomes" id="UP000789525">
    <property type="component" value="Unassembled WGS sequence"/>
</dbReference>
<reference evidence="1" key="1">
    <citation type="submission" date="2021-06" db="EMBL/GenBank/DDBJ databases">
        <authorList>
            <person name="Kallberg Y."/>
            <person name="Tangrot J."/>
            <person name="Rosling A."/>
        </authorList>
    </citation>
    <scope>NUCLEOTIDE SEQUENCE</scope>
    <source>
        <strain evidence="1">CL356</strain>
    </source>
</reference>
<sequence>MSDEEMAHKRKREIEGSEEQEEGDSCSKYFNLVDDVDIGPALPTADDIPKKKKRVLQHEKLYLERLPSADMYERSYMHRDVLNYVAVTKTDFVITTSVDGHLKFWKKSDKGIEFVKHFRSHMGVIAGISVSADGLLLATIATDKALKVYDVINFGIVLGGMVNTLLASNLPFIQHSLNNHLELSSSDHDSGNIYIYDGRGDGKPLHTISKMHSDPVHLMAYNELYHCVVSADVSGMVEYWKPEEPFDLPKTISFEYKSDTDLYEFKKARTIPTSLTFSPDYKQFVTMSTGDRQVRVFKFESGKMVRKYDESLAVMVEMQQAGTTIYKLDDMEFGRRLAVERELEKTQQAGTMDAVFDESGNFIIYPTMLGIKDYLSGQHYLEQGGKINWENRTAPLSKYGFIPGGAKEKGIRHAMAASDNPLMKESESTDPTLFCTAFKRNRFFMFTTREPDAHESHKGDRDVYNEKPSREEQTVASATPTKQKLGNTAILRTTLGDIHIRLFPEYAPKAVENFVTHSKNGFYNNVIFHRVIKGFMIQTGDPLGDGTGGESIWGAEFEDEFNKDLKHDRPYTVSMANAGPNTNGSQFFITVVQTPWLNNKHTIFGRATAGMDVIHAIENVKTDKLDKPYEDVKIINIEIR</sequence>
<name>A0ACA9KIC0_9GLOM</name>
<gene>
    <name evidence="1" type="ORF">ACOLOM_LOCUS1686</name>
</gene>
<keyword evidence="2" id="KW-1185">Reference proteome</keyword>
<organism evidence="1 2">
    <name type="scientific">Acaulospora colombiana</name>
    <dbReference type="NCBI Taxonomy" id="27376"/>
    <lineage>
        <taxon>Eukaryota</taxon>
        <taxon>Fungi</taxon>
        <taxon>Fungi incertae sedis</taxon>
        <taxon>Mucoromycota</taxon>
        <taxon>Glomeromycotina</taxon>
        <taxon>Glomeromycetes</taxon>
        <taxon>Diversisporales</taxon>
        <taxon>Acaulosporaceae</taxon>
        <taxon>Acaulospora</taxon>
    </lineage>
</organism>
<accession>A0ACA9KIC0</accession>
<dbReference type="EMBL" id="CAJVPT010002016">
    <property type="protein sequence ID" value="CAG8473316.1"/>
    <property type="molecule type" value="Genomic_DNA"/>
</dbReference>
<evidence type="ECO:0000313" key="1">
    <source>
        <dbReference type="EMBL" id="CAG8473316.1"/>
    </source>
</evidence>
<protein>
    <submittedName>
        <fullName evidence="1">2335_t:CDS:1</fullName>
    </submittedName>
</protein>
<proteinExistence type="predicted"/>
<evidence type="ECO:0000313" key="2">
    <source>
        <dbReference type="Proteomes" id="UP000789525"/>
    </source>
</evidence>
<comment type="caution">
    <text evidence="1">The sequence shown here is derived from an EMBL/GenBank/DDBJ whole genome shotgun (WGS) entry which is preliminary data.</text>
</comment>